<accession>A0A9X1L2G8</accession>
<protein>
    <submittedName>
        <fullName evidence="2">DUF4199 domain-containing protein</fullName>
    </submittedName>
</protein>
<evidence type="ECO:0000313" key="2">
    <source>
        <dbReference type="EMBL" id="MCB4799768.1"/>
    </source>
</evidence>
<reference evidence="2" key="1">
    <citation type="submission" date="2021-10" db="EMBL/GenBank/DDBJ databases">
        <title>Tamlana sargassums sp. nov., and Tamlana laminarinivorans sp. nov., two new bacteria isolated from the brown alga.</title>
        <authorList>
            <person name="Li J."/>
        </authorList>
    </citation>
    <scope>NUCLEOTIDE SEQUENCE</scope>
    <source>
        <strain evidence="2">PT2-4</strain>
    </source>
</reference>
<dbReference type="AlphaFoldDB" id="A0A9X1L2G8"/>
<feature type="transmembrane region" description="Helical" evidence="1">
    <location>
        <begin position="73"/>
        <end position="91"/>
    </location>
</feature>
<sequence>MKKLSLPLRLGLITGFTLIAYFLVLALVNKHTNPAFSFFNAFITAVGIYEVVKFKKQEDEINFDYGEAFKFGIITGFIATIIFSVFFLVYSTEINPGFLPELINKMHATGLNANVGMVTSVVAIMGFATSVVTTLTVMQLFKKSKNLVENH</sequence>
<gene>
    <name evidence="2" type="ORF">LG649_13010</name>
</gene>
<keyword evidence="3" id="KW-1185">Reference proteome</keyword>
<evidence type="ECO:0000256" key="1">
    <source>
        <dbReference type="SAM" id="Phobius"/>
    </source>
</evidence>
<dbReference type="EMBL" id="JAJAPW010000006">
    <property type="protein sequence ID" value="MCB4799768.1"/>
    <property type="molecule type" value="Genomic_DNA"/>
</dbReference>
<feature type="transmembrane region" description="Helical" evidence="1">
    <location>
        <begin position="7"/>
        <end position="28"/>
    </location>
</feature>
<keyword evidence="1" id="KW-0812">Transmembrane</keyword>
<keyword evidence="1" id="KW-0472">Membrane</keyword>
<organism evidence="2 3">
    <name type="scientific">Neotamlana laminarinivorans</name>
    <dbReference type="NCBI Taxonomy" id="2883124"/>
    <lineage>
        <taxon>Bacteria</taxon>
        <taxon>Pseudomonadati</taxon>
        <taxon>Bacteroidota</taxon>
        <taxon>Flavobacteriia</taxon>
        <taxon>Flavobacteriales</taxon>
        <taxon>Flavobacteriaceae</taxon>
        <taxon>Neotamlana</taxon>
    </lineage>
</organism>
<evidence type="ECO:0000313" key="3">
    <source>
        <dbReference type="Proteomes" id="UP001139199"/>
    </source>
</evidence>
<dbReference type="InterPro" id="IPR025250">
    <property type="entry name" value="DUF4199"/>
</dbReference>
<feature type="transmembrane region" description="Helical" evidence="1">
    <location>
        <begin position="34"/>
        <end position="52"/>
    </location>
</feature>
<comment type="caution">
    <text evidence="2">The sequence shown here is derived from an EMBL/GenBank/DDBJ whole genome shotgun (WGS) entry which is preliminary data.</text>
</comment>
<dbReference type="Proteomes" id="UP001139199">
    <property type="component" value="Unassembled WGS sequence"/>
</dbReference>
<feature type="transmembrane region" description="Helical" evidence="1">
    <location>
        <begin position="111"/>
        <end position="137"/>
    </location>
</feature>
<keyword evidence="1" id="KW-1133">Transmembrane helix</keyword>
<dbReference type="Pfam" id="PF13858">
    <property type="entry name" value="DUF4199"/>
    <property type="match status" value="1"/>
</dbReference>
<name>A0A9X1L2G8_9FLAO</name>
<dbReference type="RefSeq" id="WP_226544256.1">
    <property type="nucleotide sequence ID" value="NZ_JAJAPW010000006.1"/>
</dbReference>
<proteinExistence type="predicted"/>